<accession>M0BHJ1</accession>
<reference evidence="1 2" key="1">
    <citation type="journal article" date="2014" name="PLoS Genet.">
        <title>Phylogenetically driven sequencing of extremely halophilic archaea reveals strategies for static and dynamic osmo-response.</title>
        <authorList>
            <person name="Becker E.A."/>
            <person name="Seitzer P.M."/>
            <person name="Tritt A."/>
            <person name="Larsen D."/>
            <person name="Krusor M."/>
            <person name="Yao A.I."/>
            <person name="Wu D."/>
            <person name="Madern D."/>
            <person name="Eisen J.A."/>
            <person name="Darling A.E."/>
            <person name="Facciotti M.T."/>
        </authorList>
    </citation>
    <scope>NUCLEOTIDE SEQUENCE [LARGE SCALE GENOMIC DNA]</scope>
    <source>
        <strain evidence="1 2">JCM 14624</strain>
    </source>
</reference>
<keyword evidence="2" id="KW-1185">Reference proteome</keyword>
<evidence type="ECO:0000313" key="1">
    <source>
        <dbReference type="EMBL" id="ELZ09104.1"/>
    </source>
</evidence>
<dbReference type="Proteomes" id="UP000011560">
    <property type="component" value="Unassembled WGS sequence"/>
</dbReference>
<dbReference type="AlphaFoldDB" id="M0BHJ1"/>
<gene>
    <name evidence="1" type="ORF">C479_11982</name>
</gene>
<evidence type="ECO:0000313" key="2">
    <source>
        <dbReference type="Proteomes" id="UP000011560"/>
    </source>
</evidence>
<dbReference type="RefSeq" id="WP_007702770.1">
    <property type="nucleotide sequence ID" value="NZ_AOIQ01000018.1"/>
</dbReference>
<comment type="caution">
    <text evidence="1">The sequence shown here is derived from an EMBL/GenBank/DDBJ whole genome shotgun (WGS) entry which is preliminary data.</text>
</comment>
<protein>
    <submittedName>
        <fullName evidence="1">Uncharacterized protein</fullName>
    </submittedName>
</protein>
<proteinExistence type="predicted"/>
<dbReference type="EMBL" id="AOIQ01000018">
    <property type="protein sequence ID" value="ELZ09104.1"/>
    <property type="molecule type" value="Genomic_DNA"/>
</dbReference>
<sequence length="159" mass="17961">MSERAKVRKFYFVDENPRGKSLDEHQIAFGPSIDGEGVELIQCTEAGYFDEEAVMLLVERGDAVSVADGNFHQVIRCRLVGEPWLEEADDGELRGLEVLDIPEKFMGVNLPEIERLDENQMAPLNLSINMARSAEQEREMGGGRESIWYRLGKKVGQVF</sequence>
<name>M0BHJ1_9EURY</name>
<organism evidence="1 2">
    <name type="scientific">Halovivax asiaticus JCM 14624</name>
    <dbReference type="NCBI Taxonomy" id="1227490"/>
    <lineage>
        <taxon>Archaea</taxon>
        <taxon>Methanobacteriati</taxon>
        <taxon>Methanobacteriota</taxon>
        <taxon>Stenosarchaea group</taxon>
        <taxon>Halobacteria</taxon>
        <taxon>Halobacteriales</taxon>
        <taxon>Natrialbaceae</taxon>
        <taxon>Halovivax</taxon>
    </lineage>
</organism>